<dbReference type="PANTHER" id="PTHR11709">
    <property type="entry name" value="MULTI-COPPER OXIDASE"/>
    <property type="match status" value="1"/>
</dbReference>
<keyword evidence="5" id="KW-0186">Copper</keyword>
<evidence type="ECO:0000313" key="12">
    <source>
        <dbReference type="EMBL" id="KAK8240855.1"/>
    </source>
</evidence>
<evidence type="ECO:0000256" key="5">
    <source>
        <dbReference type="ARBA" id="ARBA00023008"/>
    </source>
</evidence>
<accession>A0ABR1YXC5</accession>
<dbReference type="Pfam" id="PF07731">
    <property type="entry name" value="Cu-oxidase_2"/>
    <property type="match status" value="1"/>
</dbReference>
<evidence type="ECO:0000313" key="13">
    <source>
        <dbReference type="Proteomes" id="UP001492380"/>
    </source>
</evidence>
<dbReference type="PANTHER" id="PTHR11709:SF87">
    <property type="entry name" value="LACCASE"/>
    <property type="match status" value="1"/>
</dbReference>
<comment type="cofactor">
    <cofactor evidence="2">
        <name>Cu cation</name>
        <dbReference type="ChEBI" id="CHEBI:23378"/>
    </cofactor>
</comment>
<evidence type="ECO:0000256" key="1">
    <source>
        <dbReference type="ARBA" id="ARBA00000349"/>
    </source>
</evidence>
<evidence type="ECO:0000259" key="10">
    <source>
        <dbReference type="Pfam" id="PF07731"/>
    </source>
</evidence>
<comment type="similarity">
    <text evidence="3">Belongs to the multicopper oxidase family.</text>
</comment>
<feature type="domain" description="Plastocyanin-like" evidence="11">
    <location>
        <begin position="103"/>
        <end position="217"/>
    </location>
</feature>
<dbReference type="CDD" id="cd13854">
    <property type="entry name" value="CuRO_1_MaLCC_like"/>
    <property type="match status" value="1"/>
</dbReference>
<organism evidence="12 13">
    <name type="scientific">Phyllosticta capitalensis</name>
    <dbReference type="NCBI Taxonomy" id="121624"/>
    <lineage>
        <taxon>Eukaryota</taxon>
        <taxon>Fungi</taxon>
        <taxon>Dikarya</taxon>
        <taxon>Ascomycota</taxon>
        <taxon>Pezizomycotina</taxon>
        <taxon>Dothideomycetes</taxon>
        <taxon>Dothideomycetes incertae sedis</taxon>
        <taxon>Botryosphaeriales</taxon>
        <taxon>Phyllostictaceae</taxon>
        <taxon>Phyllosticta</taxon>
    </lineage>
</organism>
<dbReference type="InterPro" id="IPR011706">
    <property type="entry name" value="Cu-oxidase_C"/>
</dbReference>
<evidence type="ECO:0000259" key="9">
    <source>
        <dbReference type="Pfam" id="PF00394"/>
    </source>
</evidence>
<reference evidence="12 13" key="1">
    <citation type="submission" date="2024-04" db="EMBL/GenBank/DDBJ databases">
        <title>Phyllosticta paracitricarpa is synonymous to the EU quarantine fungus P. citricarpa based on phylogenomic analyses.</title>
        <authorList>
            <consortium name="Lawrence Berkeley National Laboratory"/>
            <person name="Van Ingen-Buijs V.A."/>
            <person name="Van Westerhoven A.C."/>
            <person name="Haridas S."/>
            <person name="Skiadas P."/>
            <person name="Martin F."/>
            <person name="Groenewald J.Z."/>
            <person name="Crous P.W."/>
            <person name="Seidl M.F."/>
        </authorList>
    </citation>
    <scope>NUCLEOTIDE SEQUENCE [LARGE SCALE GENOMIC DNA]</scope>
    <source>
        <strain evidence="12 13">CBS 123374</strain>
    </source>
</reference>
<dbReference type="SUPFAM" id="SSF49503">
    <property type="entry name" value="Cupredoxins"/>
    <property type="match status" value="3"/>
</dbReference>
<comment type="caution">
    <text evidence="12">The sequence shown here is derived from an EMBL/GenBank/DDBJ whole genome shotgun (WGS) entry which is preliminary data.</text>
</comment>
<dbReference type="Pfam" id="PF00394">
    <property type="entry name" value="Cu-oxidase"/>
    <property type="match status" value="1"/>
</dbReference>
<dbReference type="CDD" id="cd13901">
    <property type="entry name" value="CuRO_3_MaLCC_like"/>
    <property type="match status" value="1"/>
</dbReference>
<evidence type="ECO:0000259" key="11">
    <source>
        <dbReference type="Pfam" id="PF07732"/>
    </source>
</evidence>
<keyword evidence="6" id="KW-0325">Glycoprotein</keyword>
<dbReference type="Proteomes" id="UP001492380">
    <property type="component" value="Unassembled WGS sequence"/>
</dbReference>
<feature type="chain" id="PRO_5046932057" description="laccase" evidence="8">
    <location>
        <begin position="20"/>
        <end position="610"/>
    </location>
</feature>
<dbReference type="EC" id="1.10.3.2" evidence="4"/>
<evidence type="ECO:0000256" key="7">
    <source>
        <dbReference type="ARBA" id="ARBA00023185"/>
    </source>
</evidence>
<feature type="domain" description="Plastocyanin-like" evidence="9">
    <location>
        <begin position="229"/>
        <end position="376"/>
    </location>
</feature>
<evidence type="ECO:0000256" key="8">
    <source>
        <dbReference type="SAM" id="SignalP"/>
    </source>
</evidence>
<proteinExistence type="inferred from homology"/>
<evidence type="ECO:0000256" key="6">
    <source>
        <dbReference type="ARBA" id="ARBA00023180"/>
    </source>
</evidence>
<feature type="signal peptide" evidence="8">
    <location>
        <begin position="1"/>
        <end position="19"/>
    </location>
</feature>
<keyword evidence="7" id="KW-0439">Lignin degradation</keyword>
<dbReference type="Gene3D" id="2.60.40.420">
    <property type="entry name" value="Cupredoxins - blue copper proteins"/>
    <property type="match status" value="3"/>
</dbReference>
<feature type="domain" description="Plastocyanin-like" evidence="10">
    <location>
        <begin position="450"/>
        <end position="574"/>
    </location>
</feature>
<name>A0ABR1YXC5_9PEZI</name>
<evidence type="ECO:0000256" key="2">
    <source>
        <dbReference type="ARBA" id="ARBA00001935"/>
    </source>
</evidence>
<sequence length="610" mass="68870">MFLFRLSVCLLALCSYTLAASLIPRSDAITNGLSSPSLGGLVSRSLGNLKRTFKLKLDLPMPSLGCLFSRHARECWRDNFNILTDFDQEFPQSSNVVTYDLEITNITLAPDGFERLVLAVNGQYPGPVLQADWGDTMVVNVRNSMRDNGTSIHFHGLRQLDTNGQDGVNGLTECPLAPGESKTYRFKCTQFGTSWYHSHYTAQYGDGVVGAIVIRGPANEEYDTDLGPYMLTDWYHTPVGTLNWRALHSDLGSGPPEADNGLINGTMVNPDGPGGAYNRITVERGQRYLLRVINSGVNDFYHFSIDNHIMTVISADFIPITPFDTSYISLGVGQRYDVIFEANQDGDLFWIRSEPDRTCTRNRNGPNVRAILDYGGGGRDEPDTQRASDIPEGCQDMPNLVPRVSNQVPRDGLLESVRQLELDVGIVATNDGQLFHWYLDGTAMRIDWSRPTMQYVIDGDFNFPREINLIELPQRDKWYYFVIQEAPELNITVPHPIHLHGHDFYLLGTGSGQWDRSLNSLQFDNPIRRDTAMLPGQGYMIMAFPADNPGAWLMHCHIAWHVGQGFSLQFLEQRDQVLRTLGDRGDFERTCRQWRDYYRDPVYRQEDSGL</sequence>
<dbReference type="CDD" id="cd13880">
    <property type="entry name" value="CuRO_2_MaLCC_like"/>
    <property type="match status" value="1"/>
</dbReference>
<dbReference type="InterPro" id="IPR011707">
    <property type="entry name" value="Cu-oxidase-like_N"/>
</dbReference>
<dbReference type="InterPro" id="IPR008972">
    <property type="entry name" value="Cupredoxin"/>
</dbReference>
<keyword evidence="8" id="KW-0732">Signal</keyword>
<dbReference type="Pfam" id="PF07732">
    <property type="entry name" value="Cu-oxidase_3"/>
    <property type="match status" value="1"/>
</dbReference>
<dbReference type="EMBL" id="JBBWRZ010000003">
    <property type="protein sequence ID" value="KAK8240855.1"/>
    <property type="molecule type" value="Genomic_DNA"/>
</dbReference>
<evidence type="ECO:0000256" key="3">
    <source>
        <dbReference type="ARBA" id="ARBA00010609"/>
    </source>
</evidence>
<comment type="catalytic activity">
    <reaction evidence="1">
        <text>4 hydroquinone + O2 = 4 benzosemiquinone + 2 H2O</text>
        <dbReference type="Rhea" id="RHEA:11276"/>
        <dbReference type="ChEBI" id="CHEBI:15377"/>
        <dbReference type="ChEBI" id="CHEBI:15379"/>
        <dbReference type="ChEBI" id="CHEBI:17594"/>
        <dbReference type="ChEBI" id="CHEBI:17977"/>
        <dbReference type="EC" id="1.10.3.2"/>
    </reaction>
</comment>
<dbReference type="InterPro" id="IPR001117">
    <property type="entry name" value="Cu-oxidase_2nd"/>
</dbReference>
<keyword evidence="13" id="KW-1185">Reference proteome</keyword>
<dbReference type="InterPro" id="IPR045087">
    <property type="entry name" value="Cu-oxidase_fam"/>
</dbReference>
<gene>
    <name evidence="12" type="ORF">HDK90DRAFT_409984</name>
</gene>
<protein>
    <recommendedName>
        <fullName evidence="4">laccase</fullName>
        <ecNumber evidence="4">1.10.3.2</ecNumber>
    </recommendedName>
</protein>
<evidence type="ECO:0000256" key="4">
    <source>
        <dbReference type="ARBA" id="ARBA00012297"/>
    </source>
</evidence>